<evidence type="ECO:0000256" key="1">
    <source>
        <dbReference type="ARBA" id="ARBA00010688"/>
    </source>
</evidence>
<evidence type="ECO:0000259" key="4">
    <source>
        <dbReference type="Pfam" id="PF00294"/>
    </source>
</evidence>
<dbReference type="InterPro" id="IPR011611">
    <property type="entry name" value="PfkB_dom"/>
</dbReference>
<dbReference type="SUPFAM" id="SSF53613">
    <property type="entry name" value="Ribokinase-like"/>
    <property type="match status" value="1"/>
</dbReference>
<dbReference type="Gene3D" id="3.40.1190.20">
    <property type="match status" value="1"/>
</dbReference>
<proteinExistence type="inferred from homology"/>
<dbReference type="RefSeq" id="WP_154539530.1">
    <property type="nucleotide sequence ID" value="NZ_VUND01000001.1"/>
</dbReference>
<accession>A0A6N7X586</accession>
<evidence type="ECO:0000313" key="5">
    <source>
        <dbReference type="EMBL" id="MST59626.1"/>
    </source>
</evidence>
<comment type="caution">
    <text evidence="5">The sequence shown here is derived from an EMBL/GenBank/DDBJ whole genome shotgun (WGS) entry which is preliminary data.</text>
</comment>
<dbReference type="Pfam" id="PF00294">
    <property type="entry name" value="PfkB"/>
    <property type="match status" value="1"/>
</dbReference>
<gene>
    <name evidence="5" type="primary">frlD</name>
    <name evidence="5" type="ORF">FYJ69_01695</name>
</gene>
<protein>
    <submittedName>
        <fullName evidence="5">Fructoselysine 6-kinase</fullName>
    </submittedName>
</protein>
<feature type="domain" description="Carbohydrate kinase PfkB" evidence="4">
    <location>
        <begin position="14"/>
        <end position="260"/>
    </location>
</feature>
<dbReference type="Proteomes" id="UP000434342">
    <property type="component" value="Unassembled WGS sequence"/>
</dbReference>
<comment type="similarity">
    <text evidence="1">Belongs to the carbohydrate kinase PfkB family.</text>
</comment>
<organism evidence="5 6">
    <name type="scientific">Parafannyhessea umbonata</name>
    <dbReference type="NCBI Taxonomy" id="604330"/>
    <lineage>
        <taxon>Bacteria</taxon>
        <taxon>Bacillati</taxon>
        <taxon>Actinomycetota</taxon>
        <taxon>Coriobacteriia</taxon>
        <taxon>Coriobacteriales</taxon>
        <taxon>Atopobiaceae</taxon>
        <taxon>Parafannyhessea</taxon>
    </lineage>
</organism>
<keyword evidence="2" id="KW-0808">Transferase</keyword>
<dbReference type="PROSITE" id="PS00584">
    <property type="entry name" value="PFKB_KINASES_2"/>
    <property type="match status" value="1"/>
</dbReference>
<dbReference type="PANTHER" id="PTHR43320">
    <property type="entry name" value="SUGAR KINASE"/>
    <property type="match status" value="1"/>
</dbReference>
<keyword evidence="3 5" id="KW-0418">Kinase</keyword>
<evidence type="ECO:0000256" key="2">
    <source>
        <dbReference type="ARBA" id="ARBA00022679"/>
    </source>
</evidence>
<dbReference type="InterPro" id="IPR002173">
    <property type="entry name" value="Carboh/pur_kinase_PfkB_CS"/>
</dbReference>
<dbReference type="PANTHER" id="PTHR43320:SF3">
    <property type="entry name" value="CARBOHYDRATE KINASE PFKB DOMAIN-CONTAINING PROTEIN"/>
    <property type="match status" value="1"/>
</dbReference>
<dbReference type="PROSITE" id="PS00583">
    <property type="entry name" value="PFKB_KINASES_1"/>
    <property type="match status" value="1"/>
</dbReference>
<evidence type="ECO:0000313" key="6">
    <source>
        <dbReference type="Proteomes" id="UP000434342"/>
    </source>
</evidence>
<name>A0A6N7X586_9ACTN</name>
<dbReference type="GO" id="GO:0016301">
    <property type="term" value="F:kinase activity"/>
    <property type="evidence" value="ECO:0007669"/>
    <property type="project" value="UniProtKB-KW"/>
</dbReference>
<dbReference type="NCBIfam" id="NF007321">
    <property type="entry name" value="PRK09813.1"/>
    <property type="match status" value="1"/>
</dbReference>
<dbReference type="InterPro" id="IPR029056">
    <property type="entry name" value="Ribokinase-like"/>
</dbReference>
<sequence>MKVAAVGDNCVDVYKEEGKQYPGGNPVNVAVYLERMGIDASYTGVVGTDEQGEFLVDSLRAKGVDTSHVHVSEGSTAATYVQIVNGNRVFGDYVEGVMADFKMSEEDLSFVCSHDLVVSGIWGHTAKDLGRIKESGTPVAFDYSDQPNDPVVDQSIGNVDYAFFGLESDDTEQVRSFMREKQALGPKVVVVTLGEHGSLAFDGEEFYKQGIIEVEVADTMGAGDSFIAGFIKGVLENKDIPGCMSEGAKSSSVTLQYSGAW</sequence>
<dbReference type="AlphaFoldDB" id="A0A6N7X586"/>
<evidence type="ECO:0000256" key="3">
    <source>
        <dbReference type="ARBA" id="ARBA00022777"/>
    </source>
</evidence>
<dbReference type="InterPro" id="IPR052700">
    <property type="entry name" value="Carb_kinase_PfkB-like"/>
</dbReference>
<dbReference type="EMBL" id="VUND01000001">
    <property type="protein sequence ID" value="MST59626.1"/>
    <property type="molecule type" value="Genomic_DNA"/>
</dbReference>
<reference evidence="5 6" key="1">
    <citation type="submission" date="2019-08" db="EMBL/GenBank/DDBJ databases">
        <title>In-depth cultivation of the pig gut microbiome towards novel bacterial diversity and tailored functional studies.</title>
        <authorList>
            <person name="Wylensek D."/>
            <person name="Hitch T.C.A."/>
            <person name="Clavel T."/>
        </authorList>
    </citation>
    <scope>NUCLEOTIDE SEQUENCE [LARGE SCALE GENOMIC DNA]</scope>
    <source>
        <strain evidence="5 6">WB01_CNA04</strain>
    </source>
</reference>